<organism evidence="5 6">
    <name type="scientific">Dimargaris verticillata</name>
    <dbReference type="NCBI Taxonomy" id="2761393"/>
    <lineage>
        <taxon>Eukaryota</taxon>
        <taxon>Fungi</taxon>
        <taxon>Fungi incertae sedis</taxon>
        <taxon>Zoopagomycota</taxon>
        <taxon>Kickxellomycotina</taxon>
        <taxon>Dimargaritomycetes</taxon>
        <taxon>Dimargaritales</taxon>
        <taxon>Dimargaritaceae</taxon>
        <taxon>Dimargaris</taxon>
    </lineage>
</organism>
<name>A0A9W8B8S0_9FUNG</name>
<dbReference type="GO" id="GO:0032259">
    <property type="term" value="P:methylation"/>
    <property type="evidence" value="ECO:0007669"/>
    <property type="project" value="UniProtKB-KW"/>
</dbReference>
<feature type="domain" description="Methyltransferase" evidence="4">
    <location>
        <begin position="174"/>
        <end position="242"/>
    </location>
</feature>
<dbReference type="CDD" id="cd02440">
    <property type="entry name" value="AdoMet_MTases"/>
    <property type="match status" value="1"/>
</dbReference>
<sequence>MPRLRFGASAHALHALRQRLSNALDPGQAEREWRWLVEHALALRNQPRPSTVFAPTPRYAIQRLRSKFPPSAGLTSIANHSPTAARLPNPFPETRALTRSQQHWLHWALFERIHHHKPLQYILGTQPFGALDILTRPPTLIPRWETEEWVLWLADQITQLLTASAAESGHQRPKGHRIVDLCTGTGCIALALAHYLPRHSAALVGVDIAPTAYQLARANQRNHRNKVRNGVKFTKGDALSAKLPVLLHHEFRPLDHSQGLVDMVVTNPPYVPLSQYRGLAPEVKRWEDPVALIPRPLVHCADADLAARESHQLRGSPEPTLGVEFYTRLIPHLVQHRIIQPSGHPSPRACDLLSIRRLGPSDMLDSVPRLVMEIGGSAQVQSIGECLARAGFTRILVRPDLAGNDRVVLAW</sequence>
<dbReference type="OrthoDB" id="269872at2759"/>
<keyword evidence="3" id="KW-0949">S-adenosyl-L-methionine</keyword>
<dbReference type="GO" id="GO:0008276">
    <property type="term" value="F:protein methyltransferase activity"/>
    <property type="evidence" value="ECO:0007669"/>
    <property type="project" value="InterPro"/>
</dbReference>
<evidence type="ECO:0000313" key="6">
    <source>
        <dbReference type="Proteomes" id="UP001151582"/>
    </source>
</evidence>
<evidence type="ECO:0000256" key="1">
    <source>
        <dbReference type="ARBA" id="ARBA00022603"/>
    </source>
</evidence>
<dbReference type="PANTHER" id="PTHR18895">
    <property type="entry name" value="HEMK METHYLTRANSFERASE"/>
    <property type="match status" value="1"/>
</dbReference>
<dbReference type="AlphaFoldDB" id="A0A9W8B8S0"/>
<accession>A0A9W8B8S0</accession>
<proteinExistence type="predicted"/>
<dbReference type="InterPro" id="IPR050320">
    <property type="entry name" value="N5-glutamine_MTase"/>
</dbReference>
<dbReference type="NCBIfam" id="TIGR00536">
    <property type="entry name" value="hemK_fam"/>
    <property type="match status" value="1"/>
</dbReference>
<dbReference type="InterPro" id="IPR004556">
    <property type="entry name" value="HemK-like"/>
</dbReference>
<dbReference type="Proteomes" id="UP001151582">
    <property type="component" value="Unassembled WGS sequence"/>
</dbReference>
<evidence type="ECO:0000313" key="5">
    <source>
        <dbReference type="EMBL" id="KAJ1985265.1"/>
    </source>
</evidence>
<keyword evidence="1" id="KW-0489">Methyltransferase</keyword>
<comment type="caution">
    <text evidence="5">The sequence shown here is derived from an EMBL/GenBank/DDBJ whole genome shotgun (WGS) entry which is preliminary data.</text>
</comment>
<dbReference type="Gene3D" id="3.40.50.150">
    <property type="entry name" value="Vaccinia Virus protein VP39"/>
    <property type="match status" value="1"/>
</dbReference>
<evidence type="ECO:0000256" key="3">
    <source>
        <dbReference type="ARBA" id="ARBA00022691"/>
    </source>
</evidence>
<dbReference type="PANTHER" id="PTHR18895:SF74">
    <property type="entry name" value="MTRF1L RELEASE FACTOR GLUTAMINE METHYLTRANSFERASE"/>
    <property type="match status" value="1"/>
</dbReference>
<dbReference type="Pfam" id="PF13847">
    <property type="entry name" value="Methyltransf_31"/>
    <property type="match status" value="1"/>
</dbReference>
<dbReference type="InterPro" id="IPR029063">
    <property type="entry name" value="SAM-dependent_MTases_sf"/>
</dbReference>
<keyword evidence="2" id="KW-0808">Transferase</keyword>
<dbReference type="InterPro" id="IPR025714">
    <property type="entry name" value="Methyltranfer_dom"/>
</dbReference>
<dbReference type="GO" id="GO:0003676">
    <property type="term" value="F:nucleic acid binding"/>
    <property type="evidence" value="ECO:0007669"/>
    <property type="project" value="InterPro"/>
</dbReference>
<evidence type="ECO:0000256" key="2">
    <source>
        <dbReference type="ARBA" id="ARBA00022679"/>
    </source>
</evidence>
<dbReference type="InterPro" id="IPR002052">
    <property type="entry name" value="DNA_methylase_N6_adenine_CS"/>
</dbReference>
<dbReference type="GO" id="GO:0005739">
    <property type="term" value="C:mitochondrion"/>
    <property type="evidence" value="ECO:0007669"/>
    <property type="project" value="TreeGrafter"/>
</dbReference>
<protein>
    <recommendedName>
        <fullName evidence="4">Methyltransferase domain-containing protein</fullName>
    </recommendedName>
</protein>
<evidence type="ECO:0000259" key="4">
    <source>
        <dbReference type="Pfam" id="PF13847"/>
    </source>
</evidence>
<dbReference type="SUPFAM" id="SSF53335">
    <property type="entry name" value="S-adenosyl-L-methionine-dependent methyltransferases"/>
    <property type="match status" value="1"/>
</dbReference>
<dbReference type="PROSITE" id="PS00092">
    <property type="entry name" value="N6_MTASE"/>
    <property type="match status" value="1"/>
</dbReference>
<gene>
    <name evidence="5" type="ORF">H4R34_000085</name>
</gene>
<keyword evidence="6" id="KW-1185">Reference proteome</keyword>
<reference evidence="5" key="1">
    <citation type="submission" date="2022-07" db="EMBL/GenBank/DDBJ databases">
        <title>Phylogenomic reconstructions and comparative analyses of Kickxellomycotina fungi.</title>
        <authorList>
            <person name="Reynolds N.K."/>
            <person name="Stajich J.E."/>
            <person name="Barry K."/>
            <person name="Grigoriev I.V."/>
            <person name="Crous P."/>
            <person name="Smith M.E."/>
        </authorList>
    </citation>
    <scope>NUCLEOTIDE SEQUENCE</scope>
    <source>
        <strain evidence="5">RSA 567</strain>
    </source>
</reference>
<dbReference type="EMBL" id="JANBQB010000002">
    <property type="protein sequence ID" value="KAJ1985265.1"/>
    <property type="molecule type" value="Genomic_DNA"/>
</dbReference>